<dbReference type="Gene3D" id="3.50.30.10">
    <property type="entry name" value="Phosphohistidine domain"/>
    <property type="match status" value="1"/>
</dbReference>
<feature type="domain" description="PEP-utilising enzyme mobile" evidence="1">
    <location>
        <begin position="437"/>
        <end position="507"/>
    </location>
</feature>
<dbReference type="Proteomes" id="UP001500957">
    <property type="component" value="Unassembled WGS sequence"/>
</dbReference>
<protein>
    <recommendedName>
        <fullName evidence="1">PEP-utilising enzyme mobile domain-containing protein</fullName>
    </recommendedName>
</protein>
<evidence type="ECO:0000313" key="2">
    <source>
        <dbReference type="EMBL" id="GAA0631853.1"/>
    </source>
</evidence>
<gene>
    <name evidence="2" type="ORF">GCM10009547_39650</name>
</gene>
<dbReference type="Pfam" id="PF00391">
    <property type="entry name" value="PEP-utilizers"/>
    <property type="match status" value="1"/>
</dbReference>
<reference evidence="2 3" key="1">
    <citation type="journal article" date="2019" name="Int. J. Syst. Evol. Microbiol.">
        <title>The Global Catalogue of Microorganisms (GCM) 10K type strain sequencing project: providing services to taxonomists for standard genome sequencing and annotation.</title>
        <authorList>
            <consortium name="The Broad Institute Genomics Platform"/>
            <consortium name="The Broad Institute Genome Sequencing Center for Infectious Disease"/>
            <person name="Wu L."/>
            <person name="Ma J."/>
        </authorList>
    </citation>
    <scope>NUCLEOTIDE SEQUENCE [LARGE SCALE GENOMIC DNA]</scope>
    <source>
        <strain evidence="2 3">JCM 10671</strain>
    </source>
</reference>
<organism evidence="2 3">
    <name type="scientific">Sporichthya brevicatena</name>
    <dbReference type="NCBI Taxonomy" id="171442"/>
    <lineage>
        <taxon>Bacteria</taxon>
        <taxon>Bacillati</taxon>
        <taxon>Actinomycetota</taxon>
        <taxon>Actinomycetes</taxon>
        <taxon>Sporichthyales</taxon>
        <taxon>Sporichthyaceae</taxon>
        <taxon>Sporichthya</taxon>
    </lineage>
</organism>
<dbReference type="SUPFAM" id="SSF52009">
    <property type="entry name" value="Phosphohistidine domain"/>
    <property type="match status" value="1"/>
</dbReference>
<sequence>MPGVVTPFGWSVWGPAIDVGMKDAFRRTGALEPERVVFTGEADSSAVTVFHGRGALSVNFLCEMGDRLPGTSADAIAKQLLGEVPAGISIPHTRKRLPAVAVKMPKAFAGIRKEALRDTAHTQAWWQEHIRAMDSRDLEATKRALDDARKKQIEMTKVQARAVFVGVQSIYDQLLALIAKSGISEEQANALMAGQGSHAETEIIADLWDLGRDKMTLEAFLDKHGYHGLGEGQLISKMWREDPEPVLRLAKQYSARPDSEHPHLMAEKRTREREAAEKALLAKLPAWKRPMAKQILKLAVARIPLRGVAKEALIRCLDVCRAAARRMGTLLVEQGVLNEVDDVFYFTADELLAGLPANAKELAAERRAIREDLLRTDIPRTWDGTPTRIPISEPAAEATGPAPAAPTGVAVTGIGASGGVVEGTARVVFDPTEVDVEPGDIIVAPTTDPSWAAVLFLAEALVVDIGGPLSHAAVVARECGIPCVIGTDNGTAVLRSGDRIRVDGNKGTVEILSRAPATV</sequence>
<evidence type="ECO:0000313" key="3">
    <source>
        <dbReference type="Proteomes" id="UP001500957"/>
    </source>
</evidence>
<dbReference type="PANTHER" id="PTHR43615:SF1">
    <property type="entry name" value="PPDK_N DOMAIN-CONTAINING PROTEIN"/>
    <property type="match status" value="1"/>
</dbReference>
<name>A0ABN1H7P5_9ACTN</name>
<evidence type="ECO:0000259" key="1">
    <source>
        <dbReference type="Pfam" id="PF00391"/>
    </source>
</evidence>
<dbReference type="InterPro" id="IPR051549">
    <property type="entry name" value="PEP_Utilizing_Enz"/>
</dbReference>
<proteinExistence type="predicted"/>
<dbReference type="InterPro" id="IPR008279">
    <property type="entry name" value="PEP-util_enz_mobile_dom"/>
</dbReference>
<keyword evidence="3" id="KW-1185">Reference proteome</keyword>
<comment type="caution">
    <text evidence="2">The sequence shown here is derived from an EMBL/GenBank/DDBJ whole genome shotgun (WGS) entry which is preliminary data.</text>
</comment>
<dbReference type="PANTHER" id="PTHR43615">
    <property type="entry name" value="PHOSPHOENOLPYRUVATE SYNTHASE-RELATED"/>
    <property type="match status" value="1"/>
</dbReference>
<dbReference type="EMBL" id="BAAAHE010000042">
    <property type="protein sequence ID" value="GAA0631853.1"/>
    <property type="molecule type" value="Genomic_DNA"/>
</dbReference>
<accession>A0ABN1H7P5</accession>
<dbReference type="InterPro" id="IPR036637">
    <property type="entry name" value="Phosphohistidine_dom_sf"/>
</dbReference>